<dbReference type="SMART" id="SM00342">
    <property type="entry name" value="HTH_ARAC"/>
    <property type="match status" value="1"/>
</dbReference>
<evidence type="ECO:0000256" key="2">
    <source>
        <dbReference type="ARBA" id="ARBA00023125"/>
    </source>
</evidence>
<dbReference type="Proteomes" id="UP000315252">
    <property type="component" value="Unassembled WGS sequence"/>
</dbReference>
<dbReference type="GO" id="GO:0003700">
    <property type="term" value="F:DNA-binding transcription factor activity"/>
    <property type="evidence" value="ECO:0007669"/>
    <property type="project" value="InterPro"/>
</dbReference>
<keyword evidence="3" id="KW-0804">Transcription</keyword>
<keyword evidence="2" id="KW-0238">DNA-binding</keyword>
<evidence type="ECO:0000256" key="1">
    <source>
        <dbReference type="ARBA" id="ARBA00023015"/>
    </source>
</evidence>
<dbReference type="PANTHER" id="PTHR47894">
    <property type="entry name" value="HTH-TYPE TRANSCRIPTIONAL REGULATOR GADX"/>
    <property type="match status" value="1"/>
</dbReference>
<reference evidence="5 6" key="1">
    <citation type="submission" date="2019-06" db="EMBL/GenBank/DDBJ databases">
        <title>Whole genome sequence for Rhodospirillaceae sp. R148.</title>
        <authorList>
            <person name="Wang G."/>
        </authorList>
    </citation>
    <scope>NUCLEOTIDE SEQUENCE [LARGE SCALE GENOMIC DNA]</scope>
    <source>
        <strain evidence="5 6">R148</strain>
    </source>
</reference>
<dbReference type="Gene3D" id="1.10.10.60">
    <property type="entry name" value="Homeodomain-like"/>
    <property type="match status" value="1"/>
</dbReference>
<sequence>MIRLLPSVSGKTFGCSPIDLVKELRQIRAVQIVATSNLPVKSVAEQLGYDHRRVFRRAFRAAFGIPSGNDRAAEQSDRTS</sequence>
<evidence type="ECO:0000259" key="4">
    <source>
        <dbReference type="PROSITE" id="PS01124"/>
    </source>
</evidence>
<dbReference type="OrthoDB" id="192171at2"/>
<organism evidence="5 6">
    <name type="scientific">Denitrobaculum tricleocarpae</name>
    <dbReference type="NCBI Taxonomy" id="2591009"/>
    <lineage>
        <taxon>Bacteria</taxon>
        <taxon>Pseudomonadati</taxon>
        <taxon>Pseudomonadota</taxon>
        <taxon>Alphaproteobacteria</taxon>
        <taxon>Rhodospirillales</taxon>
        <taxon>Rhodospirillaceae</taxon>
        <taxon>Denitrobaculum</taxon>
    </lineage>
</organism>
<dbReference type="Pfam" id="PF12833">
    <property type="entry name" value="HTH_18"/>
    <property type="match status" value="1"/>
</dbReference>
<dbReference type="EMBL" id="VHSH01000001">
    <property type="protein sequence ID" value="TQV83937.1"/>
    <property type="molecule type" value="Genomic_DNA"/>
</dbReference>
<keyword evidence="1" id="KW-0805">Transcription regulation</keyword>
<accession>A0A545U376</accession>
<dbReference type="SUPFAM" id="SSF46689">
    <property type="entry name" value="Homeodomain-like"/>
    <property type="match status" value="1"/>
</dbReference>
<gene>
    <name evidence="5" type="ORF">FKG95_02190</name>
</gene>
<dbReference type="AlphaFoldDB" id="A0A545U376"/>
<proteinExistence type="predicted"/>
<evidence type="ECO:0000313" key="5">
    <source>
        <dbReference type="EMBL" id="TQV83937.1"/>
    </source>
</evidence>
<dbReference type="InterPro" id="IPR009057">
    <property type="entry name" value="Homeodomain-like_sf"/>
</dbReference>
<dbReference type="PROSITE" id="PS01124">
    <property type="entry name" value="HTH_ARAC_FAMILY_2"/>
    <property type="match status" value="1"/>
</dbReference>
<dbReference type="InterPro" id="IPR018060">
    <property type="entry name" value="HTH_AraC"/>
</dbReference>
<feature type="domain" description="HTH araC/xylS-type" evidence="4">
    <location>
        <begin position="1"/>
        <end position="73"/>
    </location>
</feature>
<dbReference type="GO" id="GO:0005829">
    <property type="term" value="C:cytosol"/>
    <property type="evidence" value="ECO:0007669"/>
    <property type="project" value="TreeGrafter"/>
</dbReference>
<name>A0A545U376_9PROT</name>
<dbReference type="PANTHER" id="PTHR47894:SF4">
    <property type="entry name" value="HTH-TYPE TRANSCRIPTIONAL REGULATOR GADX"/>
    <property type="match status" value="1"/>
</dbReference>
<evidence type="ECO:0000313" key="6">
    <source>
        <dbReference type="Proteomes" id="UP000315252"/>
    </source>
</evidence>
<keyword evidence="6" id="KW-1185">Reference proteome</keyword>
<comment type="caution">
    <text evidence="5">The sequence shown here is derived from an EMBL/GenBank/DDBJ whole genome shotgun (WGS) entry which is preliminary data.</text>
</comment>
<dbReference type="GO" id="GO:0000976">
    <property type="term" value="F:transcription cis-regulatory region binding"/>
    <property type="evidence" value="ECO:0007669"/>
    <property type="project" value="TreeGrafter"/>
</dbReference>
<evidence type="ECO:0000256" key="3">
    <source>
        <dbReference type="ARBA" id="ARBA00023163"/>
    </source>
</evidence>
<protein>
    <submittedName>
        <fullName evidence="5">Helix-turn-helix transcriptional regulator</fullName>
    </submittedName>
</protein>